<organism evidence="2 3">
    <name type="scientific">Trifolium pratense</name>
    <name type="common">Red clover</name>
    <dbReference type="NCBI Taxonomy" id="57577"/>
    <lineage>
        <taxon>Eukaryota</taxon>
        <taxon>Viridiplantae</taxon>
        <taxon>Streptophyta</taxon>
        <taxon>Embryophyta</taxon>
        <taxon>Tracheophyta</taxon>
        <taxon>Spermatophyta</taxon>
        <taxon>Magnoliopsida</taxon>
        <taxon>eudicotyledons</taxon>
        <taxon>Gunneridae</taxon>
        <taxon>Pentapetalae</taxon>
        <taxon>rosids</taxon>
        <taxon>fabids</taxon>
        <taxon>Fabales</taxon>
        <taxon>Fabaceae</taxon>
        <taxon>Papilionoideae</taxon>
        <taxon>50 kb inversion clade</taxon>
        <taxon>NPAAA clade</taxon>
        <taxon>Hologalegina</taxon>
        <taxon>IRL clade</taxon>
        <taxon>Trifolieae</taxon>
        <taxon>Trifolium</taxon>
    </lineage>
</organism>
<name>A0A2K3KRA7_TRIPR</name>
<evidence type="ECO:0000313" key="2">
    <source>
        <dbReference type="EMBL" id="PNX68793.1"/>
    </source>
</evidence>
<dbReference type="Proteomes" id="UP000236291">
    <property type="component" value="Unassembled WGS sequence"/>
</dbReference>
<proteinExistence type="predicted"/>
<dbReference type="AlphaFoldDB" id="A0A2K3KRA7"/>
<accession>A0A2K3KRA7</accession>
<gene>
    <name evidence="2" type="ORF">L195_g056362</name>
</gene>
<evidence type="ECO:0000256" key="1">
    <source>
        <dbReference type="SAM" id="SignalP"/>
    </source>
</evidence>
<reference evidence="2 3" key="2">
    <citation type="journal article" date="2017" name="Front. Plant Sci.">
        <title>Gene Classification and Mining of Molecular Markers Useful in Red Clover (Trifolium pratense) Breeding.</title>
        <authorList>
            <person name="Istvanek J."/>
            <person name="Dluhosova J."/>
            <person name="Dluhos P."/>
            <person name="Patkova L."/>
            <person name="Nedelnik J."/>
            <person name="Repkova J."/>
        </authorList>
    </citation>
    <scope>NUCLEOTIDE SEQUENCE [LARGE SCALE GENOMIC DNA]</scope>
    <source>
        <strain evidence="3">cv. Tatra</strain>
        <tissue evidence="2">Young leaves</tissue>
    </source>
</reference>
<comment type="caution">
    <text evidence="2">The sequence shown here is derived from an EMBL/GenBank/DDBJ whole genome shotgun (WGS) entry which is preliminary data.</text>
</comment>
<dbReference type="EMBL" id="ASHM01106458">
    <property type="protein sequence ID" value="PNX68793.1"/>
    <property type="molecule type" value="Genomic_DNA"/>
</dbReference>
<feature type="signal peptide" evidence="1">
    <location>
        <begin position="1"/>
        <end position="17"/>
    </location>
</feature>
<keyword evidence="1" id="KW-0732">Signal</keyword>
<evidence type="ECO:0000313" key="3">
    <source>
        <dbReference type="Proteomes" id="UP000236291"/>
    </source>
</evidence>
<sequence>MMYTLFSPALLLGLASKQPGCHLSWSPQRVSKVARPIETPSQVGRTAFDHWGEWIVVHKMRSTDDHYVQLLSTARWERPRIDWLKCNVDAAFLLTREGQQQVLAFVIALVSLLLDSHSGNKWFYQQMRVKHEHYCKP</sequence>
<protein>
    <submittedName>
        <fullName evidence="2">Uncharacterized protein</fullName>
    </submittedName>
</protein>
<reference evidence="2 3" key="1">
    <citation type="journal article" date="2014" name="Am. J. Bot.">
        <title>Genome assembly and annotation for red clover (Trifolium pratense; Fabaceae).</title>
        <authorList>
            <person name="Istvanek J."/>
            <person name="Jaros M."/>
            <person name="Krenek A."/>
            <person name="Repkova J."/>
        </authorList>
    </citation>
    <scope>NUCLEOTIDE SEQUENCE [LARGE SCALE GENOMIC DNA]</scope>
    <source>
        <strain evidence="3">cv. Tatra</strain>
        <tissue evidence="2">Young leaves</tissue>
    </source>
</reference>
<feature type="chain" id="PRO_5014350618" evidence="1">
    <location>
        <begin position="18"/>
        <end position="137"/>
    </location>
</feature>